<gene>
    <name evidence="1" type="ORF">ESZ00_14925</name>
</gene>
<dbReference type="RefSeq" id="WP_129209108.1">
    <property type="nucleotide sequence ID" value="NZ_BMGU01000005.1"/>
</dbReference>
<dbReference type="AlphaFoldDB" id="A0A4Q1SC12"/>
<evidence type="ECO:0000313" key="1">
    <source>
        <dbReference type="EMBL" id="RXS94370.1"/>
    </source>
</evidence>
<evidence type="ECO:0000313" key="2">
    <source>
        <dbReference type="Proteomes" id="UP000290253"/>
    </source>
</evidence>
<dbReference type="Proteomes" id="UP000290253">
    <property type="component" value="Unassembled WGS sequence"/>
</dbReference>
<proteinExistence type="predicted"/>
<protein>
    <submittedName>
        <fullName evidence="1">Uncharacterized protein</fullName>
    </submittedName>
</protein>
<sequence length="107" mass="11478">MNLMKLPSKIEAAVPEVVSEFPWSRAVAAGSLVASAWLLIAGKRKAALAVAAAGAAAAVIESPETVREIWEKTPGYLRAGQDFLVRAEGFVEDLAKKGEKLRETLMR</sequence>
<name>A0A4Q1SC12_9BACT</name>
<organism evidence="1 2">
    <name type="scientific">Silvibacterium dinghuense</name>
    <dbReference type="NCBI Taxonomy" id="1560006"/>
    <lineage>
        <taxon>Bacteria</taxon>
        <taxon>Pseudomonadati</taxon>
        <taxon>Acidobacteriota</taxon>
        <taxon>Terriglobia</taxon>
        <taxon>Terriglobales</taxon>
        <taxon>Acidobacteriaceae</taxon>
        <taxon>Silvibacterium</taxon>
    </lineage>
</organism>
<dbReference type="EMBL" id="SDMK01000003">
    <property type="protein sequence ID" value="RXS94370.1"/>
    <property type="molecule type" value="Genomic_DNA"/>
</dbReference>
<dbReference type="OrthoDB" id="122070at2"/>
<reference evidence="1 2" key="1">
    <citation type="journal article" date="2016" name="Int. J. Syst. Evol. Microbiol.">
        <title>Acidipila dinghuensis sp. nov., an acidobacterium isolated from forest soil.</title>
        <authorList>
            <person name="Jiang Y.W."/>
            <person name="Wang J."/>
            <person name="Chen M.H."/>
            <person name="Lv Y.Y."/>
            <person name="Qiu L.H."/>
        </authorList>
    </citation>
    <scope>NUCLEOTIDE SEQUENCE [LARGE SCALE GENOMIC DNA]</scope>
    <source>
        <strain evidence="1 2">DHOF10</strain>
    </source>
</reference>
<comment type="caution">
    <text evidence="1">The sequence shown here is derived from an EMBL/GenBank/DDBJ whole genome shotgun (WGS) entry which is preliminary data.</text>
</comment>
<accession>A0A4Q1SC12</accession>
<keyword evidence="2" id="KW-1185">Reference proteome</keyword>